<sequence>SYKSICPPPYSPELNPIEQFWSVVMNKVKRGTFSDAKDLRTRIAEVCNNVPTRHLKAFVQHSCDQFDKFGKMAHVSSLHPFLDPLIKFFEILSAIPCQKLQSCSLGSQVVLIKNEVSNTEVSSKLKFSNDSVKLSTELCLAAWGSPIEENQSSDACALLEVAKTFCLTDLFAFRKFSNWDLP</sequence>
<gene>
    <name evidence="2" type="ORF">CU098_004954</name>
</gene>
<dbReference type="Gene3D" id="3.30.420.10">
    <property type="entry name" value="Ribonuclease H-like superfamily/Ribonuclease H"/>
    <property type="match status" value="1"/>
</dbReference>
<accession>A0A367KI03</accession>
<evidence type="ECO:0000313" key="3">
    <source>
        <dbReference type="Proteomes" id="UP000253551"/>
    </source>
</evidence>
<reference evidence="2 3" key="1">
    <citation type="journal article" date="2018" name="G3 (Bethesda)">
        <title>Phylogenetic and Phylogenomic Definition of Rhizopus Species.</title>
        <authorList>
            <person name="Gryganskyi A.P."/>
            <person name="Golan J."/>
            <person name="Dolatabadi S."/>
            <person name="Mondo S."/>
            <person name="Robb S."/>
            <person name="Idnurm A."/>
            <person name="Muszewska A."/>
            <person name="Steczkiewicz K."/>
            <person name="Masonjones S."/>
            <person name="Liao H.L."/>
            <person name="Gajdeczka M.T."/>
            <person name="Anike F."/>
            <person name="Vuek A."/>
            <person name="Anishchenko I.M."/>
            <person name="Voigt K."/>
            <person name="de Hoog G.S."/>
            <person name="Smith M.E."/>
            <person name="Heitman J."/>
            <person name="Vilgalys R."/>
            <person name="Stajich J.E."/>
        </authorList>
    </citation>
    <scope>NUCLEOTIDE SEQUENCE [LARGE SCALE GENOMIC DNA]</scope>
    <source>
        <strain evidence="2 3">LSU 92-RS-03</strain>
    </source>
</reference>
<feature type="non-terminal residue" evidence="2">
    <location>
        <position position="1"/>
    </location>
</feature>
<protein>
    <recommendedName>
        <fullName evidence="1">Tc1-like transposase DDE domain-containing protein</fullName>
    </recommendedName>
</protein>
<name>A0A367KI03_RHIST</name>
<dbReference type="Pfam" id="PF13358">
    <property type="entry name" value="DDE_3"/>
    <property type="match status" value="1"/>
</dbReference>
<dbReference type="AlphaFoldDB" id="A0A367KI03"/>
<dbReference type="InterPro" id="IPR036397">
    <property type="entry name" value="RNaseH_sf"/>
</dbReference>
<dbReference type="EMBL" id="PJQM01001670">
    <property type="protein sequence ID" value="RCI01771.1"/>
    <property type="molecule type" value="Genomic_DNA"/>
</dbReference>
<dbReference type="STRING" id="4846.A0A367KI03"/>
<organism evidence="2 3">
    <name type="scientific">Rhizopus stolonifer</name>
    <name type="common">Rhizopus nigricans</name>
    <dbReference type="NCBI Taxonomy" id="4846"/>
    <lineage>
        <taxon>Eukaryota</taxon>
        <taxon>Fungi</taxon>
        <taxon>Fungi incertae sedis</taxon>
        <taxon>Mucoromycota</taxon>
        <taxon>Mucoromycotina</taxon>
        <taxon>Mucoromycetes</taxon>
        <taxon>Mucorales</taxon>
        <taxon>Mucorineae</taxon>
        <taxon>Rhizopodaceae</taxon>
        <taxon>Rhizopus</taxon>
    </lineage>
</organism>
<proteinExistence type="predicted"/>
<dbReference type="InterPro" id="IPR038717">
    <property type="entry name" value="Tc1-like_DDE_dom"/>
</dbReference>
<comment type="caution">
    <text evidence="2">The sequence shown here is derived from an EMBL/GenBank/DDBJ whole genome shotgun (WGS) entry which is preliminary data.</text>
</comment>
<evidence type="ECO:0000259" key="1">
    <source>
        <dbReference type="Pfam" id="PF13358"/>
    </source>
</evidence>
<dbReference type="OrthoDB" id="2266637at2759"/>
<dbReference type="Proteomes" id="UP000253551">
    <property type="component" value="Unassembled WGS sequence"/>
</dbReference>
<feature type="domain" description="Tc1-like transposase DDE" evidence="1">
    <location>
        <begin position="8"/>
        <end position="40"/>
    </location>
</feature>
<evidence type="ECO:0000313" key="2">
    <source>
        <dbReference type="EMBL" id="RCI01771.1"/>
    </source>
</evidence>
<dbReference type="GO" id="GO:0003676">
    <property type="term" value="F:nucleic acid binding"/>
    <property type="evidence" value="ECO:0007669"/>
    <property type="project" value="InterPro"/>
</dbReference>
<keyword evidence="3" id="KW-1185">Reference proteome</keyword>